<keyword evidence="2" id="KW-1185">Reference proteome</keyword>
<protein>
    <submittedName>
        <fullName evidence="1">Uncharacterized protein</fullName>
    </submittedName>
</protein>
<gene>
    <name evidence="1" type="ORF">ASCRUDRAFT_138450</name>
</gene>
<dbReference type="InParanoid" id="A0A1D2VJN5"/>
<sequence>MNAHQTLIKHYRQACLACRFTFLNSINSAEEFSYVFNNLNKFGHIVKFNDIHLDDLHSNKTMQKISSSQLNQIKKFTSGSKQHENSVWLKNYQKLYNIKELDQNLNNDVLNISKVYNSIFNSTLQKNFTELFVIFSIDPYLADINEGHFNKFNADKLTLMKNLSDLRGMPKLIEYSKLFIPTPKNQNINKDNQNPLKTNVFKNKKSSIKTDYQDYLINGIKPRLSDNSSNVNLTIATRESPFFFVQNDDKNNNSGKKSRNLTFDYSKSYSIKTKFINENDEDFSQLFRNEFLYDTDDLDHSIFNNNNKNKNNNNNNINNINKKNNNIEKKLNSILLSFYK</sequence>
<dbReference type="Proteomes" id="UP000095038">
    <property type="component" value="Unassembled WGS sequence"/>
</dbReference>
<accession>A0A1D2VJN5</accession>
<name>A0A1D2VJN5_9ASCO</name>
<dbReference type="GeneID" id="30962771"/>
<dbReference type="RefSeq" id="XP_020048129.1">
    <property type="nucleotide sequence ID" value="XM_020189135.1"/>
</dbReference>
<dbReference type="EMBL" id="KV454478">
    <property type="protein sequence ID" value="ODV61822.1"/>
    <property type="molecule type" value="Genomic_DNA"/>
</dbReference>
<organism evidence="1 2">
    <name type="scientific">Ascoidea rubescens DSM 1968</name>
    <dbReference type="NCBI Taxonomy" id="1344418"/>
    <lineage>
        <taxon>Eukaryota</taxon>
        <taxon>Fungi</taxon>
        <taxon>Dikarya</taxon>
        <taxon>Ascomycota</taxon>
        <taxon>Saccharomycotina</taxon>
        <taxon>Saccharomycetes</taxon>
        <taxon>Ascoideaceae</taxon>
        <taxon>Ascoidea</taxon>
    </lineage>
</organism>
<evidence type="ECO:0000313" key="2">
    <source>
        <dbReference type="Proteomes" id="UP000095038"/>
    </source>
</evidence>
<evidence type="ECO:0000313" key="1">
    <source>
        <dbReference type="EMBL" id="ODV61822.1"/>
    </source>
</evidence>
<dbReference type="AlphaFoldDB" id="A0A1D2VJN5"/>
<reference evidence="2" key="1">
    <citation type="submission" date="2016-05" db="EMBL/GenBank/DDBJ databases">
        <title>Comparative genomics of biotechnologically important yeasts.</title>
        <authorList>
            <consortium name="DOE Joint Genome Institute"/>
            <person name="Riley R."/>
            <person name="Haridas S."/>
            <person name="Wolfe K.H."/>
            <person name="Lopes M.R."/>
            <person name="Hittinger C.T."/>
            <person name="Goker M."/>
            <person name="Salamov A."/>
            <person name="Wisecaver J."/>
            <person name="Long T.M."/>
            <person name="Aerts A.L."/>
            <person name="Barry K."/>
            <person name="Choi C."/>
            <person name="Clum A."/>
            <person name="Coughlan A.Y."/>
            <person name="Deshpande S."/>
            <person name="Douglass A.P."/>
            <person name="Hanson S.J."/>
            <person name="Klenk H.-P."/>
            <person name="Labutti K."/>
            <person name="Lapidus A."/>
            <person name="Lindquist E."/>
            <person name="Lipzen A."/>
            <person name="Meier-Kolthoff J.P."/>
            <person name="Ohm R.A."/>
            <person name="Otillar R.P."/>
            <person name="Pangilinan J."/>
            <person name="Peng Y."/>
            <person name="Rokas A."/>
            <person name="Rosa C.A."/>
            <person name="Scheuner C."/>
            <person name="Sibirny A.A."/>
            <person name="Slot J.C."/>
            <person name="Stielow J.B."/>
            <person name="Sun H."/>
            <person name="Kurtzman C.P."/>
            <person name="Blackwell M."/>
            <person name="Grigoriev I.V."/>
            <person name="Jeffries T.W."/>
        </authorList>
    </citation>
    <scope>NUCLEOTIDE SEQUENCE [LARGE SCALE GENOMIC DNA]</scope>
    <source>
        <strain evidence="2">DSM 1968</strain>
    </source>
</reference>
<proteinExistence type="predicted"/>